<name>A0ABS6EFH8_9CLOT</name>
<dbReference type="Proteomes" id="UP000726170">
    <property type="component" value="Unassembled WGS sequence"/>
</dbReference>
<evidence type="ECO:0000313" key="2">
    <source>
        <dbReference type="EMBL" id="MBU5483961.1"/>
    </source>
</evidence>
<feature type="domain" description="DUF4180" evidence="1">
    <location>
        <begin position="10"/>
        <end position="115"/>
    </location>
</feature>
<dbReference type="Pfam" id="PF13788">
    <property type="entry name" value="DUF4180"/>
    <property type="match status" value="1"/>
</dbReference>
<comment type="caution">
    <text evidence="2">The sequence shown here is derived from an EMBL/GenBank/DDBJ whole genome shotgun (WGS) entry which is preliminary data.</text>
</comment>
<accession>A0ABS6EFH8</accession>
<proteinExistence type="predicted"/>
<organism evidence="2 3">
    <name type="scientific">Clostridium mobile</name>
    <dbReference type="NCBI Taxonomy" id="2841512"/>
    <lineage>
        <taxon>Bacteria</taxon>
        <taxon>Bacillati</taxon>
        <taxon>Bacillota</taxon>
        <taxon>Clostridia</taxon>
        <taxon>Eubacteriales</taxon>
        <taxon>Clostridiaceae</taxon>
        <taxon>Clostridium</taxon>
    </lineage>
</organism>
<dbReference type="InterPro" id="IPR025438">
    <property type="entry name" value="DUF4180"/>
</dbReference>
<sequence>MNYKVIKKYNKKYIECISLEKQISSEQDILDIISICMENDVNIIIFYDNAFSESFFNLRTGLAGIMLQKFINYNIKLGIVLDEEKVKGRFKEMIIEANNGNQFRTFKSIEDAEIWISKL</sequence>
<evidence type="ECO:0000259" key="1">
    <source>
        <dbReference type="Pfam" id="PF13788"/>
    </source>
</evidence>
<dbReference type="EMBL" id="JAHLQF010000002">
    <property type="protein sequence ID" value="MBU5483961.1"/>
    <property type="molecule type" value="Genomic_DNA"/>
</dbReference>
<keyword evidence="3" id="KW-1185">Reference proteome</keyword>
<gene>
    <name evidence="2" type="ORF">KQI86_06435</name>
</gene>
<dbReference type="RefSeq" id="WP_216438460.1">
    <property type="nucleotide sequence ID" value="NZ_JAHLQF010000002.1"/>
</dbReference>
<protein>
    <submittedName>
        <fullName evidence="2">DUF4180 domain-containing protein</fullName>
    </submittedName>
</protein>
<reference evidence="2 3" key="1">
    <citation type="submission" date="2021-06" db="EMBL/GenBank/DDBJ databases">
        <authorList>
            <person name="Sun Q."/>
            <person name="Li D."/>
        </authorList>
    </citation>
    <scope>NUCLEOTIDE SEQUENCE [LARGE SCALE GENOMIC DNA]</scope>
    <source>
        <strain evidence="2 3">MSJ-11</strain>
    </source>
</reference>
<evidence type="ECO:0000313" key="3">
    <source>
        <dbReference type="Proteomes" id="UP000726170"/>
    </source>
</evidence>